<dbReference type="Pfam" id="PF05729">
    <property type="entry name" value="NACHT"/>
    <property type="match status" value="1"/>
</dbReference>
<evidence type="ECO:0000313" key="3">
    <source>
        <dbReference type="EMBL" id="MDN3241998.1"/>
    </source>
</evidence>
<feature type="transmembrane region" description="Helical" evidence="1">
    <location>
        <begin position="469"/>
        <end position="490"/>
    </location>
</feature>
<feature type="domain" description="HTH cro/C1-type" evidence="2">
    <location>
        <begin position="7"/>
        <end position="63"/>
    </location>
</feature>
<feature type="transmembrane region" description="Helical" evidence="1">
    <location>
        <begin position="594"/>
        <end position="617"/>
    </location>
</feature>
<proteinExistence type="predicted"/>
<organism evidence="3 4">
    <name type="scientific">Glycomyces tritici</name>
    <dbReference type="NCBI Taxonomy" id="2665176"/>
    <lineage>
        <taxon>Bacteria</taxon>
        <taxon>Bacillati</taxon>
        <taxon>Actinomycetota</taxon>
        <taxon>Actinomycetes</taxon>
        <taxon>Glycomycetales</taxon>
        <taxon>Glycomycetaceae</taxon>
        <taxon>Glycomyces</taxon>
    </lineage>
</organism>
<feature type="transmembrane region" description="Helical" evidence="1">
    <location>
        <begin position="496"/>
        <end position="515"/>
    </location>
</feature>
<dbReference type="InterPro" id="IPR001387">
    <property type="entry name" value="Cro/C1-type_HTH"/>
</dbReference>
<keyword evidence="1" id="KW-1133">Transmembrane helix</keyword>
<name>A0ABT7YUS0_9ACTN</name>
<keyword evidence="4" id="KW-1185">Reference proteome</keyword>
<dbReference type="EMBL" id="JAUEMJ010000006">
    <property type="protein sequence ID" value="MDN3241998.1"/>
    <property type="molecule type" value="Genomic_DNA"/>
</dbReference>
<dbReference type="Pfam" id="PF13560">
    <property type="entry name" value="HTH_31"/>
    <property type="match status" value="1"/>
</dbReference>
<accession>A0ABT7YUS0</accession>
<dbReference type="Proteomes" id="UP001171902">
    <property type="component" value="Unassembled WGS sequence"/>
</dbReference>
<feature type="transmembrane region" description="Helical" evidence="1">
    <location>
        <begin position="638"/>
        <end position="662"/>
    </location>
</feature>
<dbReference type="InterPro" id="IPR007111">
    <property type="entry name" value="NACHT_NTPase"/>
</dbReference>
<sequence length="764" mass="84251">MTFGEMLRRLRERAELTQERLSILSNVSVRTISALERGGRRRAPTMSTLRSLADALELEGLERDRFFAAAAGRPVPPLEEPEFVAPGGKKASVPEPLVKATARLAAALKERWAQEEEHHKVQDPVPLPVHWEGMSSEHMDSWANIHRARGGEAAPPLELTGRLEDIADFYRRIPSGRLVVVGRPGAGKTTLTLRFVLQMLQTRSPGDAVPVIFGIESWSPATTNLRGWLTAQLLRDYTWLGTATEPGGPVLAASLVNEGLILPVLDGFDEISSERHRDVLEALNSSQMPLFLTSRTEDYRDAVANVDVLTSAAGVELADLTVGDLEEYLPRTTVRTRDGIPLWTHVLDRLKEEPRSEAADNLAAVLATPLMVYLARVVYSDNGGPDQDERHPSELLDIEKFPNAAAVETHLLGNLVPAVYRPRGDPRFESEDVQRWLGHLADHLDRLKTQDLAWWQLGTSIRRRNRMMLIAITVAPVFGFVDMIVEALLLRQRIGFALSIAVALGIVAGVAFGLAHGLVSGSRSRPVEPSRIRIRIREPKELPWKDAAHRFRTGLVGGLVTGVGYGVLRAAIYVSALGRDPLQAIVGGLLDAAVFGLIFGLTAGLTFGLMALCEAPLDPKSVASPEDLMRADRATTAARVLLLGLAFAVALPFTGWLIVTLLQQLPQIWGRELLWDPRSGLAIGLIGGIGGGAAYALSLTAWGQWLVFGRIWLPLTRRLPWVVRDFLKDAYNRGVLRRVGVVYRFRHERLQDHLAETYRSRRSI</sequence>
<keyword evidence="1" id="KW-0812">Transmembrane</keyword>
<dbReference type="SUPFAM" id="SSF47413">
    <property type="entry name" value="lambda repressor-like DNA-binding domains"/>
    <property type="match status" value="1"/>
</dbReference>
<dbReference type="SUPFAM" id="SSF52540">
    <property type="entry name" value="P-loop containing nucleoside triphosphate hydrolases"/>
    <property type="match status" value="1"/>
</dbReference>
<dbReference type="RefSeq" id="WP_289958899.1">
    <property type="nucleotide sequence ID" value="NZ_JAUEMJ010000006.1"/>
</dbReference>
<protein>
    <submittedName>
        <fullName evidence="3">Helix-turn-helix domain-containing protein</fullName>
    </submittedName>
</protein>
<evidence type="ECO:0000256" key="1">
    <source>
        <dbReference type="SAM" id="Phobius"/>
    </source>
</evidence>
<dbReference type="Gene3D" id="3.40.50.300">
    <property type="entry name" value="P-loop containing nucleotide triphosphate hydrolases"/>
    <property type="match status" value="1"/>
</dbReference>
<dbReference type="CDD" id="cd00093">
    <property type="entry name" value="HTH_XRE"/>
    <property type="match status" value="1"/>
</dbReference>
<dbReference type="Gene3D" id="1.10.260.40">
    <property type="entry name" value="lambda repressor-like DNA-binding domains"/>
    <property type="match status" value="1"/>
</dbReference>
<dbReference type="SMART" id="SM00530">
    <property type="entry name" value="HTH_XRE"/>
    <property type="match status" value="1"/>
</dbReference>
<feature type="transmembrane region" description="Helical" evidence="1">
    <location>
        <begin position="682"/>
        <end position="708"/>
    </location>
</feature>
<reference evidence="3" key="1">
    <citation type="submission" date="2023-06" db="EMBL/GenBank/DDBJ databases">
        <title>Gycomyces niveus sp.nov., a novel actinomycete isolated from soil in Shouguang.</title>
        <authorList>
            <person name="Yang X."/>
            <person name="Zhao J."/>
        </authorList>
    </citation>
    <scope>NUCLEOTIDE SEQUENCE</scope>
    <source>
        <strain evidence="3">NEAU C2</strain>
    </source>
</reference>
<dbReference type="InterPro" id="IPR010982">
    <property type="entry name" value="Lambda_DNA-bd_dom_sf"/>
</dbReference>
<dbReference type="InterPro" id="IPR027417">
    <property type="entry name" value="P-loop_NTPase"/>
</dbReference>
<keyword evidence="1" id="KW-0472">Membrane</keyword>
<evidence type="ECO:0000259" key="2">
    <source>
        <dbReference type="PROSITE" id="PS50943"/>
    </source>
</evidence>
<feature type="transmembrane region" description="Helical" evidence="1">
    <location>
        <begin position="555"/>
        <end position="574"/>
    </location>
</feature>
<comment type="caution">
    <text evidence="3">The sequence shown here is derived from an EMBL/GenBank/DDBJ whole genome shotgun (WGS) entry which is preliminary data.</text>
</comment>
<dbReference type="PROSITE" id="PS50943">
    <property type="entry name" value="HTH_CROC1"/>
    <property type="match status" value="1"/>
</dbReference>
<gene>
    <name evidence="3" type="ORF">QWI33_19915</name>
</gene>
<evidence type="ECO:0000313" key="4">
    <source>
        <dbReference type="Proteomes" id="UP001171902"/>
    </source>
</evidence>